<evidence type="ECO:0000259" key="6">
    <source>
        <dbReference type="PROSITE" id="PS50045"/>
    </source>
</evidence>
<evidence type="ECO:0000313" key="7">
    <source>
        <dbReference type="EMBL" id="MEN7547290.1"/>
    </source>
</evidence>
<feature type="domain" description="Sigma-54 factor interaction" evidence="6">
    <location>
        <begin position="140"/>
        <end position="369"/>
    </location>
</feature>
<dbReference type="SMART" id="SM00382">
    <property type="entry name" value="AAA"/>
    <property type="match status" value="1"/>
</dbReference>
<dbReference type="SUPFAM" id="SSF52540">
    <property type="entry name" value="P-loop containing nucleoside triphosphate hydrolases"/>
    <property type="match status" value="1"/>
</dbReference>
<dbReference type="Gene3D" id="1.10.8.60">
    <property type="match status" value="1"/>
</dbReference>
<evidence type="ECO:0000256" key="2">
    <source>
        <dbReference type="ARBA" id="ARBA00022840"/>
    </source>
</evidence>
<dbReference type="EMBL" id="JBDKWZ010000002">
    <property type="protein sequence ID" value="MEN7547290.1"/>
    <property type="molecule type" value="Genomic_DNA"/>
</dbReference>
<dbReference type="InterPro" id="IPR025944">
    <property type="entry name" value="Sigma_54_int_dom_CS"/>
</dbReference>
<proteinExistence type="predicted"/>
<dbReference type="Gene3D" id="3.40.50.300">
    <property type="entry name" value="P-loop containing nucleotide triphosphate hydrolases"/>
    <property type="match status" value="1"/>
</dbReference>
<keyword evidence="5" id="KW-0804">Transcription</keyword>
<dbReference type="InterPro" id="IPR058031">
    <property type="entry name" value="AAA_lid_NorR"/>
</dbReference>
<dbReference type="PANTHER" id="PTHR32071">
    <property type="entry name" value="TRANSCRIPTIONAL REGULATORY PROTEIN"/>
    <property type="match status" value="1"/>
</dbReference>
<keyword evidence="8" id="KW-1185">Reference proteome</keyword>
<dbReference type="GO" id="GO:0005524">
    <property type="term" value="F:ATP binding"/>
    <property type="evidence" value="ECO:0007669"/>
    <property type="project" value="UniProtKB-KW"/>
</dbReference>
<keyword evidence="2" id="KW-0067">ATP-binding</keyword>
<keyword evidence="4" id="KW-0238">DNA-binding</keyword>
<accession>A0AAW9S4F9</accession>
<gene>
    <name evidence="7" type="ORF">AAG747_05185</name>
</gene>
<dbReference type="Pfam" id="PF25601">
    <property type="entry name" value="AAA_lid_14"/>
    <property type="match status" value="1"/>
</dbReference>
<name>A0AAW9S4F9_9BACT</name>
<dbReference type="PROSITE" id="PS00676">
    <property type="entry name" value="SIGMA54_INTERACT_2"/>
    <property type="match status" value="1"/>
</dbReference>
<evidence type="ECO:0000256" key="1">
    <source>
        <dbReference type="ARBA" id="ARBA00022741"/>
    </source>
</evidence>
<dbReference type="InterPro" id="IPR003593">
    <property type="entry name" value="AAA+_ATPase"/>
</dbReference>
<evidence type="ECO:0000313" key="8">
    <source>
        <dbReference type="Proteomes" id="UP001403385"/>
    </source>
</evidence>
<evidence type="ECO:0000256" key="4">
    <source>
        <dbReference type="ARBA" id="ARBA00023125"/>
    </source>
</evidence>
<dbReference type="CDD" id="cd00009">
    <property type="entry name" value="AAA"/>
    <property type="match status" value="1"/>
</dbReference>
<dbReference type="InterPro" id="IPR025943">
    <property type="entry name" value="Sigma_54_int_dom_ATP-bd_2"/>
</dbReference>
<dbReference type="GO" id="GO:0003677">
    <property type="term" value="F:DNA binding"/>
    <property type="evidence" value="ECO:0007669"/>
    <property type="project" value="UniProtKB-KW"/>
</dbReference>
<dbReference type="FunFam" id="3.40.50.300:FF:000006">
    <property type="entry name" value="DNA-binding transcriptional regulator NtrC"/>
    <property type="match status" value="1"/>
</dbReference>
<evidence type="ECO:0000256" key="3">
    <source>
        <dbReference type="ARBA" id="ARBA00023015"/>
    </source>
</evidence>
<dbReference type="Proteomes" id="UP001403385">
    <property type="component" value="Unassembled WGS sequence"/>
</dbReference>
<dbReference type="Pfam" id="PF00158">
    <property type="entry name" value="Sigma54_activat"/>
    <property type="match status" value="1"/>
</dbReference>
<evidence type="ECO:0000256" key="5">
    <source>
        <dbReference type="ARBA" id="ARBA00023163"/>
    </source>
</evidence>
<keyword evidence="3" id="KW-0805">Transcription regulation</keyword>
<dbReference type="PROSITE" id="PS50045">
    <property type="entry name" value="SIGMA54_INTERACT_4"/>
    <property type="match status" value="1"/>
</dbReference>
<comment type="caution">
    <text evidence="7">The sequence shown here is derived from an EMBL/GenBank/DDBJ whole genome shotgun (WGS) entry which is preliminary data.</text>
</comment>
<dbReference type="AlphaFoldDB" id="A0AAW9S4F9"/>
<protein>
    <submittedName>
        <fullName evidence="7">Sigma 54-interacting transcriptional regulator</fullName>
    </submittedName>
</protein>
<dbReference type="InterPro" id="IPR027417">
    <property type="entry name" value="P-loop_NTPase"/>
</dbReference>
<dbReference type="RefSeq" id="WP_346820074.1">
    <property type="nucleotide sequence ID" value="NZ_JBDKWZ010000002.1"/>
</dbReference>
<dbReference type="InterPro" id="IPR002078">
    <property type="entry name" value="Sigma_54_int"/>
</dbReference>
<dbReference type="GO" id="GO:0006355">
    <property type="term" value="P:regulation of DNA-templated transcription"/>
    <property type="evidence" value="ECO:0007669"/>
    <property type="project" value="InterPro"/>
</dbReference>
<organism evidence="7 8">
    <name type="scientific">Rapidithrix thailandica</name>
    <dbReference type="NCBI Taxonomy" id="413964"/>
    <lineage>
        <taxon>Bacteria</taxon>
        <taxon>Pseudomonadati</taxon>
        <taxon>Bacteroidota</taxon>
        <taxon>Cytophagia</taxon>
        <taxon>Cytophagales</taxon>
        <taxon>Flammeovirgaceae</taxon>
        <taxon>Rapidithrix</taxon>
    </lineage>
</organism>
<sequence>MSDITDFDIDVCIIDLREMPCLVPDAIKKAFLTYGITCQSKDSLPEIPHYAICLLDGKINVEKLHDFLKVLLEKGCKRTVGILYNNVNVDPAYVWQLLKCGISDVCKWESNSTEKCLISKILKWEKIEKTLQSGYIKDRLIGQCANWIAVLKQLIEFSVFTNGSGIILGESGTGKEMAAHLIHHLDNRENKKNLVLLDCTTIVPELSGSEFFGHERGAFTNAIASRDGAFALADNGTLFLDEVGELPPTMQAGLLRVIQEGTYKRVGSNNWRKTQFRLICATNRNLNTEVQSRNFRQDLYYRIATWTFRLPPLRERVADIPILAYHFFQKYFKGISPPPVDKLVLDYLIAKDYPGNIRELQHLVTRIASRYSGEGPITVGDIPENDRQSFAFHQEHLNGEFEKAMQKALSYGMDLKDIKELSADIAIDIVLKQEKGIVKNAAKRLGVTDRAIQLRLAGRRQKLPS</sequence>
<reference evidence="7 8" key="1">
    <citation type="submission" date="2024-04" db="EMBL/GenBank/DDBJ databases">
        <title>Novel genus in family Flammeovirgaceae.</title>
        <authorList>
            <person name="Nguyen T.H."/>
            <person name="Vuong T.Q."/>
            <person name="Le H."/>
            <person name="Kim S.-G."/>
        </authorList>
    </citation>
    <scope>NUCLEOTIDE SEQUENCE [LARGE SCALE GENOMIC DNA]</scope>
    <source>
        <strain evidence="7 8">JCM 23209</strain>
    </source>
</reference>
<dbReference type="PROSITE" id="PS00688">
    <property type="entry name" value="SIGMA54_INTERACT_3"/>
    <property type="match status" value="1"/>
</dbReference>
<keyword evidence="1" id="KW-0547">Nucleotide-binding</keyword>